<sequence length="1070" mass="116109">MPFRQRLSHVATWARTAQDRAAVVAGLRAGGPYERRLALVAAIATGDADGIRAGCADETPAIRAEAFRAALRAGLDVWRADLPAADRRRIYRALRLVRVPGVADGLITEVGAAHGDAEAAMLLPVCGPDVVRRLLPSLEHAVNLSALARRHPGPVLERAAERLEQAPTADVRDRIWTLVADAVLYCDPAGVLGLLERLGPEDRLPGRIRGYGRLAAHDPGRVARLIAAPGRAAWTARTRLPKAVLSRIAVLPSAGLAPIAARLRDTAWLLTALLKALPPSRRGDLYDAAGPSEVEVPNPDLVELLPAALRIREATRALALPDVRTDEAETLTWTGFLAWPEASAAATARLRSGAAPERVQGWTVLVDAARRSRDPRAVAEVVAALPRLRNEQDPVRYAALGALSRVAGLLTASSADTLTRVVTDAVEARDTGHGTTRALSSLATETLRRHVDDTALREWALLTIDLTTAGTQAPALRRFGPELRRGQETLVFARLRGWVTAALDRDDHRPLFAVARALGKRARLVPELQDLLGRATEPPRIPSVAREAIEFWLDDPRERPRRVEALLTADPSTVTIDKVWETIDGNRTDLLDLVLNAAPRGRFHQGRARWLPRFTRAERWLPRQQARYAELLRRLIDDRKATSWQRAGHLHTAARIPVHGRALLLRYVDSPDVPVAEAALAALATTGSPDETLNLLVGKAGDDRARVTLYAAGQAAAELPPSRVTAVLTPLLTASEGVKVTSRKEVARLLGRFGTPAVMTVLRDALADPELHRDVRAAIVSAARQRLGVPASWAILATAADGSREERRAVLGADPWRIEERHRERFAALIVAACRADDLEVRREALERLPRWAPWTTEVGAVALESLTDLDQQPAAAGELLAVLGPADLRAVLLRLADLDAAAGDRAGDHGADRPAYRRLDLILTLLGEHARRPRTVDRTAETAVARELAERPGLFRPAVEALLNLGWLPVLDEVADRCAGRPVLATGMSGTIRFLTGTREHDDPETYLAAAARLAARGDLAGGLFAVALAEHGETHGWPAPWRSLLLTLRAHPEPEVRQTARDVDMTPN</sequence>
<protein>
    <recommendedName>
        <fullName evidence="3">PBS lyase HEAT domain protein repeat-containing protein</fullName>
    </recommendedName>
</protein>
<dbReference type="SUPFAM" id="SSF48371">
    <property type="entry name" value="ARM repeat"/>
    <property type="match status" value="1"/>
</dbReference>
<dbReference type="EMBL" id="BOMG01000057">
    <property type="protein sequence ID" value="GID56433.1"/>
    <property type="molecule type" value="Genomic_DNA"/>
</dbReference>
<evidence type="ECO:0008006" key="3">
    <source>
        <dbReference type="Google" id="ProtNLM"/>
    </source>
</evidence>
<gene>
    <name evidence="1" type="ORF">Aco03nite_048370</name>
</gene>
<dbReference type="InterPro" id="IPR011989">
    <property type="entry name" value="ARM-like"/>
</dbReference>
<evidence type="ECO:0000313" key="2">
    <source>
        <dbReference type="Proteomes" id="UP000612282"/>
    </source>
</evidence>
<proteinExistence type="predicted"/>
<comment type="caution">
    <text evidence="1">The sequence shown here is derived from an EMBL/GenBank/DDBJ whole genome shotgun (WGS) entry which is preliminary data.</text>
</comment>
<keyword evidence="2" id="KW-1185">Reference proteome</keyword>
<dbReference type="Gene3D" id="1.25.10.10">
    <property type="entry name" value="Leucine-rich Repeat Variant"/>
    <property type="match status" value="1"/>
</dbReference>
<dbReference type="InterPro" id="IPR016024">
    <property type="entry name" value="ARM-type_fold"/>
</dbReference>
<evidence type="ECO:0000313" key="1">
    <source>
        <dbReference type="EMBL" id="GID56433.1"/>
    </source>
</evidence>
<accession>A0ABQ3XD94</accession>
<name>A0ABQ3XD94_9ACTN</name>
<reference evidence="1 2" key="1">
    <citation type="submission" date="2021-01" db="EMBL/GenBank/DDBJ databases">
        <title>Whole genome shotgun sequence of Actinoplanes couchii NBRC 106145.</title>
        <authorList>
            <person name="Komaki H."/>
            <person name="Tamura T."/>
        </authorList>
    </citation>
    <scope>NUCLEOTIDE SEQUENCE [LARGE SCALE GENOMIC DNA]</scope>
    <source>
        <strain evidence="1 2">NBRC 106145</strain>
    </source>
</reference>
<organism evidence="1 2">
    <name type="scientific">Actinoplanes couchii</name>
    <dbReference type="NCBI Taxonomy" id="403638"/>
    <lineage>
        <taxon>Bacteria</taxon>
        <taxon>Bacillati</taxon>
        <taxon>Actinomycetota</taxon>
        <taxon>Actinomycetes</taxon>
        <taxon>Micromonosporales</taxon>
        <taxon>Micromonosporaceae</taxon>
        <taxon>Actinoplanes</taxon>
    </lineage>
</organism>
<dbReference type="Proteomes" id="UP000612282">
    <property type="component" value="Unassembled WGS sequence"/>
</dbReference>